<comment type="caution">
    <text evidence="1">The sequence shown here is derived from an EMBL/GenBank/DDBJ whole genome shotgun (WGS) entry which is preliminary data.</text>
</comment>
<name>A0ABW4BIF8_9LACO</name>
<gene>
    <name evidence="1" type="ORF">ACFQ41_13215</name>
</gene>
<dbReference type="RefSeq" id="WP_204119941.1">
    <property type="nucleotide sequence ID" value="NZ_BOLV01000068.1"/>
</dbReference>
<reference evidence="2" key="1">
    <citation type="journal article" date="2019" name="Int. J. Syst. Evol. Microbiol.">
        <title>The Global Catalogue of Microorganisms (GCM) 10K type strain sequencing project: providing services to taxonomists for standard genome sequencing and annotation.</title>
        <authorList>
            <consortium name="The Broad Institute Genomics Platform"/>
            <consortium name="The Broad Institute Genome Sequencing Center for Infectious Disease"/>
            <person name="Wu L."/>
            <person name="Ma J."/>
        </authorList>
    </citation>
    <scope>NUCLEOTIDE SEQUENCE [LARGE SCALE GENOMIC DNA]</scope>
    <source>
        <strain evidence="2">CCM 9110</strain>
    </source>
</reference>
<accession>A0ABW4BIF8</accession>
<dbReference type="Proteomes" id="UP001597199">
    <property type="component" value="Unassembled WGS sequence"/>
</dbReference>
<protein>
    <submittedName>
        <fullName evidence="1">Uncharacterized protein</fullName>
    </submittedName>
</protein>
<evidence type="ECO:0000313" key="2">
    <source>
        <dbReference type="Proteomes" id="UP001597199"/>
    </source>
</evidence>
<proteinExistence type="predicted"/>
<keyword evidence="2" id="KW-1185">Reference proteome</keyword>
<dbReference type="EMBL" id="JBHTOA010000063">
    <property type="protein sequence ID" value="MFD1400247.1"/>
    <property type="molecule type" value="Genomic_DNA"/>
</dbReference>
<organism evidence="1 2">
    <name type="scientific">Lacticaseibacillus suilingensis</name>
    <dbReference type="NCBI Taxonomy" id="2799577"/>
    <lineage>
        <taxon>Bacteria</taxon>
        <taxon>Bacillati</taxon>
        <taxon>Bacillota</taxon>
        <taxon>Bacilli</taxon>
        <taxon>Lactobacillales</taxon>
        <taxon>Lactobacillaceae</taxon>
        <taxon>Lacticaseibacillus</taxon>
    </lineage>
</organism>
<sequence length="163" mass="17656">MPTINGRACVVNGTPVDKVFSNGVQIYGRNLIRGSYDSSWGFSINGGATIQKVTMDSGEVALHVIGTNTNVGFYIGSNLPSGNYTISVDIKGTGTVDRLGWETISDAGITPTSEWQRVSRTGSLDDKWHAFTCYGTMDVYVRLLKVEQGTIETPWTPAPKDVM</sequence>
<evidence type="ECO:0000313" key="1">
    <source>
        <dbReference type="EMBL" id="MFD1400247.1"/>
    </source>
</evidence>